<protein>
    <submittedName>
        <fullName evidence="1">Uncharacterized protein</fullName>
    </submittedName>
</protein>
<organism evidence="1">
    <name type="scientific">virus sp. ctML55</name>
    <dbReference type="NCBI Taxonomy" id="2827627"/>
    <lineage>
        <taxon>Viruses</taxon>
    </lineage>
</organism>
<reference evidence="1" key="1">
    <citation type="journal article" date="2021" name="Proc. Natl. Acad. Sci. U.S.A.">
        <title>A Catalog of Tens of Thousands of Viruses from Human Metagenomes Reveals Hidden Associations with Chronic Diseases.</title>
        <authorList>
            <person name="Tisza M.J."/>
            <person name="Buck C.B."/>
        </authorList>
    </citation>
    <scope>NUCLEOTIDE SEQUENCE</scope>
    <source>
        <strain evidence="1">CtML55</strain>
    </source>
</reference>
<sequence>MNRRHLSTSILRIYRIRFSKIIYRSCHIVYNSSINFSCNSIN</sequence>
<proteinExistence type="predicted"/>
<dbReference type="EMBL" id="BK059105">
    <property type="protein sequence ID" value="DAE30932.1"/>
    <property type="molecule type" value="Genomic_DNA"/>
</dbReference>
<name>A0A8S5RIX3_9VIRU</name>
<evidence type="ECO:0000313" key="1">
    <source>
        <dbReference type="EMBL" id="DAE30932.1"/>
    </source>
</evidence>
<accession>A0A8S5RIX3</accession>